<proteinExistence type="predicted"/>
<accession>A0A5E4M1V9</accession>
<organism evidence="2 3">
    <name type="scientific">Cinara cedri</name>
    <dbReference type="NCBI Taxonomy" id="506608"/>
    <lineage>
        <taxon>Eukaryota</taxon>
        <taxon>Metazoa</taxon>
        <taxon>Ecdysozoa</taxon>
        <taxon>Arthropoda</taxon>
        <taxon>Hexapoda</taxon>
        <taxon>Insecta</taxon>
        <taxon>Pterygota</taxon>
        <taxon>Neoptera</taxon>
        <taxon>Paraneoptera</taxon>
        <taxon>Hemiptera</taxon>
        <taxon>Sternorrhyncha</taxon>
        <taxon>Aphidomorpha</taxon>
        <taxon>Aphidoidea</taxon>
        <taxon>Aphididae</taxon>
        <taxon>Lachninae</taxon>
        <taxon>Cinara</taxon>
    </lineage>
</organism>
<dbReference type="AlphaFoldDB" id="A0A5E4M1V9"/>
<feature type="signal peptide" evidence="1">
    <location>
        <begin position="1"/>
        <end position="20"/>
    </location>
</feature>
<evidence type="ECO:0000313" key="2">
    <source>
        <dbReference type="EMBL" id="VVC24794.1"/>
    </source>
</evidence>
<evidence type="ECO:0000256" key="1">
    <source>
        <dbReference type="SAM" id="SignalP"/>
    </source>
</evidence>
<name>A0A5E4M1V9_9HEMI</name>
<protein>
    <submittedName>
        <fullName evidence="2">Uncharacterized protein</fullName>
    </submittedName>
</protein>
<keyword evidence="1" id="KW-0732">Signal</keyword>
<dbReference type="EMBL" id="CABPRJ010000006">
    <property type="protein sequence ID" value="VVC24794.1"/>
    <property type="molecule type" value="Genomic_DNA"/>
</dbReference>
<evidence type="ECO:0000313" key="3">
    <source>
        <dbReference type="Proteomes" id="UP000325440"/>
    </source>
</evidence>
<feature type="chain" id="PRO_5022764851" evidence="1">
    <location>
        <begin position="21"/>
        <end position="407"/>
    </location>
</feature>
<reference evidence="2 3" key="1">
    <citation type="submission" date="2019-08" db="EMBL/GenBank/DDBJ databases">
        <authorList>
            <person name="Alioto T."/>
            <person name="Alioto T."/>
            <person name="Gomez Garrido J."/>
        </authorList>
    </citation>
    <scope>NUCLEOTIDE SEQUENCE [LARGE SCALE GENOMIC DNA]</scope>
</reference>
<gene>
    <name evidence="2" type="ORF">CINCED_3A001877</name>
</gene>
<sequence>MKSLSILILTICVSLCVTDAYKLVNWEFDNDTLPEMLPKMMLGKSDEEIQKAVFFASDNQMKIVAEYNGRVYEPDFPYGYFENEISLPYTETFQSETELAFANNVAKGFRNYKTNIIIFKWDSDNLITEVGWQDIQIKGTYVYSNASFYEEGKYSIQVNNLKYQTNTSISGNTMKYPASVPKSSISYESGKVSFSEKISEVIDINSPNVKYFLEDISFQHIADNVAKTMYKNVTIAVRQGIRPYVIFRNVTNTHIKDFTGEFPSGVQYRGGNVVLEGLGQTYTKVKSVKVNMATKAVLSNTEFVLHKLHGQYTLHVNEGKPSAQSASCQYTIHRITMYSTINMLNSTDCVTHINIYDLETVINPALGLALELTKILKDKLVDHYIEKFNSNICSYLALTLNPEAGEF</sequence>
<keyword evidence="3" id="KW-1185">Reference proteome</keyword>
<dbReference type="Proteomes" id="UP000325440">
    <property type="component" value="Unassembled WGS sequence"/>
</dbReference>
<dbReference type="OrthoDB" id="6608315at2759"/>